<feature type="transmembrane region" description="Helical" evidence="2">
    <location>
        <begin position="12"/>
        <end position="31"/>
    </location>
</feature>
<evidence type="ECO:0000313" key="3">
    <source>
        <dbReference type="EMBL" id="AGL90311.1"/>
    </source>
</evidence>
<evidence type="ECO:0000256" key="1">
    <source>
        <dbReference type="SAM" id="Coils"/>
    </source>
</evidence>
<feature type="coiled-coil region" evidence="1">
    <location>
        <begin position="40"/>
        <end position="113"/>
    </location>
</feature>
<dbReference type="HOGENOM" id="CLU_1250052_0_0_14"/>
<evidence type="ECO:0000256" key="2">
    <source>
        <dbReference type="SAM" id="Phobius"/>
    </source>
</evidence>
<keyword evidence="2" id="KW-0472">Membrane</keyword>
<accession>R4RP99</accession>
<protein>
    <submittedName>
        <fullName evidence="3">Uncharacterized protein</fullName>
    </submittedName>
</protein>
<keyword evidence="2" id="KW-1133">Transmembrane helix</keyword>
<evidence type="ECO:0000313" key="4">
    <source>
        <dbReference type="Proteomes" id="UP000013941"/>
    </source>
</evidence>
<dbReference type="EMBL" id="CP002548">
    <property type="protein sequence ID" value="AGL90311.1"/>
    <property type="molecule type" value="Genomic_DNA"/>
</dbReference>
<dbReference type="RefSeq" id="WP_015637890.1">
    <property type="nucleotide sequence ID" value="NC_021236.1"/>
</dbReference>
<keyword evidence="2" id="KW-0812">Transmembrane</keyword>
<keyword evidence="4" id="KW-1185">Reference proteome</keyword>
<feature type="transmembrane region" description="Helical" evidence="2">
    <location>
        <begin position="136"/>
        <end position="156"/>
    </location>
</feature>
<keyword evidence="1" id="KW-0175">Coiled coil</keyword>
<dbReference type="PATRIC" id="fig|980422.3.peg.365"/>
<sequence length="221" mass="26472">MKKEFKEKILKILMISILPLLQMYLTIYFRLQYERYKIKITNTQGKIEVKKENIKQQENTFALRLSLLESQQSQISLLKENKEKNKENIEKIIQELQENKQKIEKISEDYKKSFETLKTVQEELKKINTNKFNSHIRYLIVSFTVPFLVFLGNFLITKLSKFVMKRKILLKITAIIIIYLFVLLGFSNLREIKQMLEKIPSEKITENKSLEAKKKELFKEK</sequence>
<dbReference type="Proteomes" id="UP000013941">
    <property type="component" value="Chromosome"/>
</dbReference>
<feature type="transmembrane region" description="Helical" evidence="2">
    <location>
        <begin position="168"/>
        <end position="189"/>
    </location>
</feature>
<organism evidence="3 4">
    <name type="scientific">Strawberry lethal yellows phytoplasma (CPA) str. NZSb11</name>
    <dbReference type="NCBI Taxonomy" id="980422"/>
    <lineage>
        <taxon>Bacteria</taxon>
        <taxon>Bacillati</taxon>
        <taxon>Mycoplasmatota</taxon>
        <taxon>Mollicutes</taxon>
        <taxon>Acholeplasmatales</taxon>
        <taxon>Acholeplasmataceae</taxon>
        <taxon>Candidatus Phytoplasma</taxon>
        <taxon>16SrXII (Stolbur group)</taxon>
    </lineage>
</organism>
<dbReference type="KEGG" id="nzs:SLY_0391"/>
<reference evidence="3 4" key="1">
    <citation type="journal article" date="2013" name="BMC Genomics">
        <title>Comparison of the complete genome sequence of two closely related isolates of 'Candidatus Phytoplasma australiense' reveals genome plasticity.</title>
        <authorList>
            <person name="Andersen M.T."/>
            <person name="Liefting L.W."/>
            <person name="Havukkala I."/>
            <person name="Beever R.E."/>
        </authorList>
    </citation>
    <scope>NUCLEOTIDE SEQUENCE [LARGE SCALE GENOMIC DNA]</scope>
    <source>
        <strain evidence="3 4">NZSb11</strain>
    </source>
</reference>
<proteinExistence type="predicted"/>
<gene>
    <name evidence="3" type="ORF">SLY_0391</name>
</gene>
<dbReference type="AlphaFoldDB" id="R4RP99"/>
<name>R4RP99_PHYAS</name>